<evidence type="ECO:0000259" key="7">
    <source>
        <dbReference type="Pfam" id="PF00294"/>
    </source>
</evidence>
<dbReference type="SUPFAM" id="SSF53613">
    <property type="entry name" value="Ribokinase-like"/>
    <property type="match status" value="1"/>
</dbReference>
<dbReference type="Proteomes" id="UP000290261">
    <property type="component" value="Unassembled WGS sequence"/>
</dbReference>
<sequence>MILCICPNPSIDSYAYFNAFEIGSVNRMEKIKPYPGGKATHVALALAEMGKKVTLFGFWGGATGQWIKKECEKRGIQVEGVELSENNRQCYTFRSDDASVANTEILEPGPTISPEDWESFTIKLQEFVERSEMVNLSGSWPKGVPENASQVVAQSCKGLNKRLMLDGTGIQLKNALQSGFYGLHINEHEAKDLFGTEDAEKVQGALKDNVQLLALTKGKKGLYLADGTEVVHALKPLEKVISTVGSGDCLTAGILYALSENRSLEEVARYGAAFGAANCVNDDLGMLKHKDVMDFLPSTETKLLCHG</sequence>
<evidence type="ECO:0000313" key="8">
    <source>
        <dbReference type="EMBL" id="RYC51484.1"/>
    </source>
</evidence>
<dbReference type="RefSeq" id="WP_129654518.1">
    <property type="nucleotide sequence ID" value="NZ_ML142910.1"/>
</dbReference>
<dbReference type="Gene3D" id="3.40.1190.20">
    <property type="match status" value="1"/>
</dbReference>
<accession>A0A444VL62</accession>
<dbReference type="Pfam" id="PF00294">
    <property type="entry name" value="PfkB"/>
    <property type="match status" value="1"/>
</dbReference>
<keyword evidence="2 6" id="KW-0808">Transferase</keyword>
<dbReference type="PIRSF" id="PIRSF000535">
    <property type="entry name" value="1PFK/6PFK/LacC"/>
    <property type="match status" value="1"/>
</dbReference>
<evidence type="ECO:0000313" key="9">
    <source>
        <dbReference type="Proteomes" id="UP000290261"/>
    </source>
</evidence>
<evidence type="ECO:0000256" key="3">
    <source>
        <dbReference type="ARBA" id="ARBA00022741"/>
    </source>
</evidence>
<keyword evidence="3" id="KW-0547">Nucleotide-binding</keyword>
<dbReference type="GO" id="GO:0005829">
    <property type="term" value="C:cytosol"/>
    <property type="evidence" value="ECO:0007669"/>
    <property type="project" value="TreeGrafter"/>
</dbReference>
<comment type="caution">
    <text evidence="8">The sequence shown here is derived from an EMBL/GenBank/DDBJ whole genome shotgun (WGS) entry which is preliminary data.</text>
</comment>
<evidence type="ECO:0000256" key="1">
    <source>
        <dbReference type="ARBA" id="ARBA00010688"/>
    </source>
</evidence>
<dbReference type="PROSITE" id="PS00584">
    <property type="entry name" value="PFKB_KINASES_2"/>
    <property type="match status" value="1"/>
</dbReference>
<keyword evidence="4 8" id="KW-0418">Kinase</keyword>
<evidence type="ECO:0000256" key="4">
    <source>
        <dbReference type="ARBA" id="ARBA00022777"/>
    </source>
</evidence>
<dbReference type="PANTHER" id="PTHR46566">
    <property type="entry name" value="1-PHOSPHOFRUCTOKINASE-RELATED"/>
    <property type="match status" value="1"/>
</dbReference>
<organism evidence="8 9">
    <name type="scientific">Flagellimonas olearia</name>
    <dbReference type="NCBI Taxonomy" id="552546"/>
    <lineage>
        <taxon>Bacteria</taxon>
        <taxon>Pseudomonadati</taxon>
        <taxon>Bacteroidota</taxon>
        <taxon>Flavobacteriia</taxon>
        <taxon>Flavobacteriales</taxon>
        <taxon>Flavobacteriaceae</taxon>
        <taxon>Flagellimonas</taxon>
    </lineage>
</organism>
<evidence type="ECO:0000256" key="2">
    <source>
        <dbReference type="ARBA" id="ARBA00022679"/>
    </source>
</evidence>
<dbReference type="PANTHER" id="PTHR46566:SF2">
    <property type="entry name" value="ATP-DEPENDENT 6-PHOSPHOFRUCTOKINASE ISOZYME 2"/>
    <property type="match status" value="1"/>
</dbReference>
<dbReference type="AlphaFoldDB" id="A0A444VL62"/>
<keyword evidence="5" id="KW-0067">ATP-binding</keyword>
<dbReference type="InterPro" id="IPR002173">
    <property type="entry name" value="Carboh/pur_kinase_PfkB_CS"/>
</dbReference>
<feature type="domain" description="Carbohydrate kinase PfkB" evidence="7">
    <location>
        <begin position="9"/>
        <end position="279"/>
    </location>
</feature>
<dbReference type="InterPro" id="IPR029056">
    <property type="entry name" value="Ribokinase-like"/>
</dbReference>
<name>A0A444VL62_9FLAO</name>
<dbReference type="GO" id="GO:0005524">
    <property type="term" value="F:ATP binding"/>
    <property type="evidence" value="ECO:0007669"/>
    <property type="project" value="UniProtKB-KW"/>
</dbReference>
<dbReference type="InterPro" id="IPR011611">
    <property type="entry name" value="PfkB_dom"/>
</dbReference>
<evidence type="ECO:0000256" key="5">
    <source>
        <dbReference type="ARBA" id="ARBA00022840"/>
    </source>
</evidence>
<dbReference type="EMBL" id="JJMP01000006">
    <property type="protein sequence ID" value="RYC51484.1"/>
    <property type="molecule type" value="Genomic_DNA"/>
</dbReference>
<gene>
    <name evidence="8" type="ORF">DN53_14905</name>
</gene>
<keyword evidence="9" id="KW-1185">Reference proteome</keyword>
<comment type="similarity">
    <text evidence="1">Belongs to the carbohydrate kinase PfkB family.</text>
</comment>
<evidence type="ECO:0000256" key="6">
    <source>
        <dbReference type="PIRNR" id="PIRNR000535"/>
    </source>
</evidence>
<reference evidence="8 9" key="1">
    <citation type="submission" date="2014-04" db="EMBL/GenBank/DDBJ databases">
        <title>Whole genome of Muricauda olearia.</title>
        <authorList>
            <person name="Zhang X.-H."/>
            <person name="Tang K."/>
        </authorList>
    </citation>
    <scope>NUCLEOTIDE SEQUENCE [LARGE SCALE GENOMIC DNA]</scope>
    <source>
        <strain evidence="8 9">Th120</strain>
    </source>
</reference>
<dbReference type="GO" id="GO:0008443">
    <property type="term" value="F:phosphofructokinase activity"/>
    <property type="evidence" value="ECO:0007669"/>
    <property type="project" value="TreeGrafter"/>
</dbReference>
<protein>
    <submittedName>
        <fullName evidence="8">1-phosphofructokinase</fullName>
    </submittedName>
</protein>
<dbReference type="InterPro" id="IPR017583">
    <property type="entry name" value="Tagatose/fructose_Pkinase"/>
</dbReference>
<proteinExistence type="inferred from homology"/>